<reference evidence="1" key="1">
    <citation type="submission" date="2020-09" db="EMBL/GenBank/DDBJ databases">
        <title>Desulfogranum mesoprofundum gen. nov., sp. nov., a novel mesophilic, sulfate-reducing chemolithoautotroph isolated from a deep-sea hydrothermal vent chimney in the Suiyo Seamount.</title>
        <authorList>
            <person name="Hashimoto Y."/>
            <person name="Nakagawa S."/>
        </authorList>
    </citation>
    <scope>NUCLEOTIDE SEQUENCE</scope>
    <source>
        <strain evidence="1">KT2</strain>
    </source>
</reference>
<sequence>MQFCKDCGGVLNLFGNNEGELCSSCIQHRKPAPPPQEKRENEYEELLEETVLLCENNKIILRSKEGWELWSAPVTAETDLKTALKQAQRIYKIRSRRRKN</sequence>
<dbReference type="AlphaFoldDB" id="A0A8D5FDY2"/>
<proteinExistence type="predicted"/>
<evidence type="ECO:0000313" key="2">
    <source>
        <dbReference type="Proteomes" id="UP000826725"/>
    </source>
</evidence>
<dbReference type="RefSeq" id="WP_228855740.1">
    <property type="nucleotide sequence ID" value="NZ_AP024086.1"/>
</dbReference>
<dbReference type="EMBL" id="AP024086">
    <property type="protein sequence ID" value="BCL59518.1"/>
    <property type="molecule type" value="Genomic_DNA"/>
</dbReference>
<accession>A0A8D5FDY2</accession>
<keyword evidence="2" id="KW-1185">Reference proteome</keyword>
<dbReference type="KEGG" id="dbk:DGMP_02110"/>
<name>A0A8D5FDY2_9BACT</name>
<gene>
    <name evidence="1" type="ORF">DGMP_02110</name>
</gene>
<evidence type="ECO:0000313" key="1">
    <source>
        <dbReference type="EMBL" id="BCL59518.1"/>
    </source>
</evidence>
<organism evidence="1 2">
    <name type="scientific">Desulfomarina profundi</name>
    <dbReference type="NCBI Taxonomy" id="2772557"/>
    <lineage>
        <taxon>Bacteria</taxon>
        <taxon>Pseudomonadati</taxon>
        <taxon>Thermodesulfobacteriota</taxon>
        <taxon>Desulfobulbia</taxon>
        <taxon>Desulfobulbales</taxon>
        <taxon>Desulfobulbaceae</taxon>
        <taxon>Desulfomarina</taxon>
    </lineage>
</organism>
<dbReference type="Proteomes" id="UP000826725">
    <property type="component" value="Chromosome"/>
</dbReference>
<protein>
    <submittedName>
        <fullName evidence="1">Uncharacterized protein</fullName>
    </submittedName>
</protein>